<sequence>MPNPAESDISQWLIANPNRLNLGRIGFHFGNESIQEENLKNKTQLLDIWSGKILSSFVLGGSRVDVTTTVDPDRDVIAITVESDLLSEGKLGIFFDFPYPDLNKFDAPFVGVWNNTQSTTTLQTSQGGATIRQKLDNNIHYLHAKWDGPCKISGPFPESNKYILKRLAGSKTLHLSTLFTTEKIAHSVKTTSEIEGSAARWWNSYWTSGAFVDISATGEPTAIELQRRILLSQYLLAVNSASDHEPQESVGDVLLAYRTFRSLEPLRFIPAQPAEGARWGKMSDPTGRSAPGEINSLLIWQQPHPMYFAETEFRAFPTSEHDTLIKWDEIITATADFMASYAWFNKTTGVYDLGPPMYTVSETTNPNATINPTFEIAYWRFGLDVASRWKQRQGKPVPREWQVVLDKLAPLATYNGTFSTYEGISDMWIENSTIQSHPAMAGIYGWLPQLSSGPPLDMNVVRKTAEMMKGKWQFSSAWGWDFPMLAMNSLRLGDTDQAIAYLMHENFQFDDAGYPIGGSNVPTPYFPSSGGLLLAAAMLAGGWDGSEGSHFPGKWAAVVEGFLPAI</sequence>
<evidence type="ECO:0000313" key="2">
    <source>
        <dbReference type="Proteomes" id="UP001219568"/>
    </source>
</evidence>
<proteinExistence type="predicted"/>
<dbReference type="Proteomes" id="UP001219568">
    <property type="component" value="Unassembled WGS sequence"/>
</dbReference>
<dbReference type="GO" id="GO:0003824">
    <property type="term" value="F:catalytic activity"/>
    <property type="evidence" value="ECO:0007669"/>
    <property type="project" value="UniProtKB-ARBA"/>
</dbReference>
<keyword evidence="2" id="KW-1185">Reference proteome</keyword>
<name>A0AAD6HZA5_PENCN</name>
<accession>A0AAD6HZA5</accession>
<dbReference type="SUPFAM" id="SSF48208">
    <property type="entry name" value="Six-hairpin glycosidases"/>
    <property type="match status" value="1"/>
</dbReference>
<protein>
    <recommendedName>
        <fullName evidence="3">Six-hairpin glycosidase-like protein</fullName>
    </recommendedName>
</protein>
<dbReference type="EMBL" id="JAQJZL010000016">
    <property type="protein sequence ID" value="KAJ6023174.1"/>
    <property type="molecule type" value="Genomic_DNA"/>
</dbReference>
<reference evidence="1" key="1">
    <citation type="journal article" date="2023" name="IMA Fungus">
        <title>Comparative genomic study of the Penicillium genus elucidates a diverse pangenome and 15 lateral gene transfer events.</title>
        <authorList>
            <person name="Petersen C."/>
            <person name="Sorensen T."/>
            <person name="Nielsen M.R."/>
            <person name="Sondergaard T.E."/>
            <person name="Sorensen J.L."/>
            <person name="Fitzpatrick D.A."/>
            <person name="Frisvad J.C."/>
            <person name="Nielsen K.L."/>
        </authorList>
    </citation>
    <scope>NUCLEOTIDE SEQUENCE</scope>
    <source>
        <strain evidence="1">IBT 15450</strain>
    </source>
</reference>
<organism evidence="1 2">
    <name type="scientific">Penicillium canescens</name>
    <dbReference type="NCBI Taxonomy" id="5083"/>
    <lineage>
        <taxon>Eukaryota</taxon>
        <taxon>Fungi</taxon>
        <taxon>Dikarya</taxon>
        <taxon>Ascomycota</taxon>
        <taxon>Pezizomycotina</taxon>
        <taxon>Eurotiomycetes</taxon>
        <taxon>Eurotiomycetidae</taxon>
        <taxon>Eurotiales</taxon>
        <taxon>Aspergillaceae</taxon>
        <taxon>Penicillium</taxon>
    </lineage>
</organism>
<evidence type="ECO:0008006" key="3">
    <source>
        <dbReference type="Google" id="ProtNLM"/>
    </source>
</evidence>
<dbReference type="InterPro" id="IPR012341">
    <property type="entry name" value="6hp_glycosidase-like_sf"/>
</dbReference>
<dbReference type="Gene3D" id="1.50.10.10">
    <property type="match status" value="1"/>
</dbReference>
<dbReference type="AlphaFoldDB" id="A0AAD6HZA5"/>
<evidence type="ECO:0000313" key="1">
    <source>
        <dbReference type="EMBL" id="KAJ6023174.1"/>
    </source>
</evidence>
<gene>
    <name evidence="1" type="ORF">N7460_013569</name>
</gene>
<dbReference type="GO" id="GO:0005975">
    <property type="term" value="P:carbohydrate metabolic process"/>
    <property type="evidence" value="ECO:0007669"/>
    <property type="project" value="InterPro"/>
</dbReference>
<reference evidence="1" key="2">
    <citation type="submission" date="2023-01" db="EMBL/GenBank/DDBJ databases">
        <authorList>
            <person name="Petersen C."/>
        </authorList>
    </citation>
    <scope>NUCLEOTIDE SEQUENCE</scope>
    <source>
        <strain evidence="1">IBT 15450</strain>
    </source>
</reference>
<dbReference type="InterPro" id="IPR008928">
    <property type="entry name" value="6-hairpin_glycosidase_sf"/>
</dbReference>
<comment type="caution">
    <text evidence="1">The sequence shown here is derived from an EMBL/GenBank/DDBJ whole genome shotgun (WGS) entry which is preliminary data.</text>
</comment>